<dbReference type="GO" id="GO:0046872">
    <property type="term" value="F:metal ion binding"/>
    <property type="evidence" value="ECO:0007669"/>
    <property type="project" value="UniProtKB-KW"/>
</dbReference>
<dbReference type="Proteomes" id="UP000003019">
    <property type="component" value="Unassembled WGS sequence"/>
</dbReference>
<keyword evidence="2" id="KW-0479">Metal-binding</keyword>
<gene>
    <name evidence="7" type="primary">cafA</name>
    <name evidence="7" type="ORF">HMPREF9371_1669</name>
</gene>
<proteinExistence type="predicted"/>
<reference evidence="7 8" key="1">
    <citation type="submission" date="2011-05" db="EMBL/GenBank/DDBJ databases">
        <authorList>
            <person name="Muzny D."/>
            <person name="Qin X."/>
            <person name="Deng J."/>
            <person name="Jiang H."/>
            <person name="Liu Y."/>
            <person name="Qu J."/>
            <person name="Song X.-Z."/>
            <person name="Zhang L."/>
            <person name="Thornton R."/>
            <person name="Coyle M."/>
            <person name="Francisco L."/>
            <person name="Jackson L."/>
            <person name="Javaid M."/>
            <person name="Korchina V."/>
            <person name="Kovar C."/>
            <person name="Mata R."/>
            <person name="Mathew T."/>
            <person name="Ngo R."/>
            <person name="Nguyen L."/>
            <person name="Nguyen N."/>
            <person name="Okwuonu G."/>
            <person name="Ongeri F."/>
            <person name="Pham C."/>
            <person name="Simmons D."/>
            <person name="Wilczek-Boney K."/>
            <person name="Hale W."/>
            <person name="Jakkamsetti A."/>
            <person name="Pham P."/>
            <person name="Ruth R."/>
            <person name="San Lucas F."/>
            <person name="Warren J."/>
            <person name="Zhang J."/>
            <person name="Zhao Z."/>
            <person name="Zhou C."/>
            <person name="Zhu D."/>
            <person name="Lee S."/>
            <person name="Bess C."/>
            <person name="Blankenburg K."/>
            <person name="Forbes L."/>
            <person name="Fu Q."/>
            <person name="Gubbala S."/>
            <person name="Hirani K."/>
            <person name="Jayaseelan J.C."/>
            <person name="Lara F."/>
            <person name="Munidasa M."/>
            <person name="Palculict T."/>
            <person name="Patil S."/>
            <person name="Pu L.-L."/>
            <person name="Saada N."/>
            <person name="Tang L."/>
            <person name="Weissenberger G."/>
            <person name="Zhu Y."/>
            <person name="Hemphill L."/>
            <person name="Shang Y."/>
            <person name="Youmans B."/>
            <person name="Ayvaz T."/>
            <person name="Ross M."/>
            <person name="Santibanez J."/>
            <person name="Aqrawi P."/>
            <person name="Gross S."/>
            <person name="Joshi V."/>
            <person name="Fowler G."/>
            <person name="Nazareth L."/>
            <person name="Reid J."/>
            <person name="Worley K."/>
            <person name="Petrosino J."/>
            <person name="Highlander S."/>
            <person name="Gibbs R."/>
        </authorList>
    </citation>
    <scope>NUCLEOTIDE SEQUENCE [LARGE SCALE GENOMIC DNA]</scope>
    <source>
        <strain evidence="7 8">871</strain>
    </source>
</reference>
<dbReference type="InterPro" id="IPR019307">
    <property type="entry name" value="RNA-bd_AU-1/RNase_E/G"/>
</dbReference>
<evidence type="ECO:0000259" key="6">
    <source>
        <dbReference type="PROSITE" id="PS50126"/>
    </source>
</evidence>
<dbReference type="GO" id="GO:0003723">
    <property type="term" value="F:RNA binding"/>
    <property type="evidence" value="ECO:0007669"/>
    <property type="project" value="UniProtKB-KW"/>
</dbReference>
<dbReference type="HOGENOM" id="CLU_003468_5_3_4"/>
<keyword evidence="3 7" id="KW-0378">Hydrolase</keyword>
<dbReference type="FunFam" id="2.40.50.140:FF:000235">
    <property type="entry name" value="Ribonuclease G"/>
    <property type="match status" value="1"/>
</dbReference>
<sequence length="580" mass="65190">MDAVQGVAAQRAKTYHIDRQASEQRTTQKCAADEGFAKVSAYPHRLPTQRIMRPFHTADFAGGIGCGGSTACKIRFSGIAVMQIANQIRPADASARPPETILVNITPQETRVALLEENTVCELHIDRNSGHGLVGNIYLGVVRRVLPGMQSAFIDIGLERAAFLHIVDLLEQRQKPEETQRIEHMLFEGQTLLVQVIKDPINSKGARLSTQISLAGRFLVYLPQDDHIGVSQRIEDENERNELRNRLQNLLPEEGRRGYIIRTSAENASDEELQADIDYLGKLWQNIQHQAKTSPPETMLYRDLPLSLRVLRDMFHAGTEKILIDSAENHAQMLGFARQYVQGAADIIEHYHGDKPLFELYAVEQEINLALQPRVNLNFGGYLIIESTEAMTTIDVNTGGFVGSRNFDETIFKTNLEACHAIARELRLRNLGGIIIIDFIDMAGEEHRQAVLAELAKALSFDRTRVTLNGFTSLGLVELTRKRARENLNHILCEPCPACKGRGRMKTAQTVCYEIQREVVREARRFDAREFRILAAPPVIDLFLDEESQSLAMLIDFIGKPVSLAVENSYTQEQFDIVLL</sequence>
<dbReference type="CDD" id="cd04453">
    <property type="entry name" value="S1_RNase_E"/>
    <property type="match status" value="1"/>
</dbReference>
<dbReference type="InterPro" id="IPR004659">
    <property type="entry name" value="RNase_E/G"/>
</dbReference>
<dbReference type="PATRIC" id="fig|1032488.3.peg.1580"/>
<dbReference type="EC" id="3.1.26.-" evidence="7"/>
<dbReference type="Gene3D" id="2.40.50.140">
    <property type="entry name" value="Nucleic acid-binding proteins"/>
    <property type="match status" value="1"/>
</dbReference>
<comment type="caution">
    <text evidence="7">The sequence shown here is derived from an EMBL/GenBank/DDBJ whole genome shotgun (WGS) entry which is preliminary data.</text>
</comment>
<feature type="domain" description="S1 motif" evidence="6">
    <location>
        <begin position="135"/>
        <end position="211"/>
    </location>
</feature>
<keyword evidence="8" id="KW-1185">Reference proteome</keyword>
<dbReference type="NCBIfam" id="NF008689">
    <property type="entry name" value="PRK11712.1"/>
    <property type="match status" value="1"/>
</dbReference>
<dbReference type="GO" id="GO:0004540">
    <property type="term" value="F:RNA nuclease activity"/>
    <property type="evidence" value="ECO:0007669"/>
    <property type="project" value="InterPro"/>
</dbReference>
<name>G4CJ80_9NEIS</name>
<dbReference type="InterPro" id="IPR003029">
    <property type="entry name" value="S1_domain"/>
</dbReference>
<dbReference type="GO" id="GO:0006364">
    <property type="term" value="P:rRNA processing"/>
    <property type="evidence" value="ECO:0007669"/>
    <property type="project" value="TreeGrafter"/>
</dbReference>
<evidence type="ECO:0000256" key="1">
    <source>
        <dbReference type="ARBA" id="ARBA00001946"/>
    </source>
</evidence>
<dbReference type="PANTHER" id="PTHR30001:SF0">
    <property type="entry name" value="RIBONUCLEASE G"/>
    <property type="match status" value="1"/>
</dbReference>
<dbReference type="PANTHER" id="PTHR30001">
    <property type="entry name" value="RIBONUCLEASE"/>
    <property type="match status" value="1"/>
</dbReference>
<evidence type="ECO:0000256" key="2">
    <source>
        <dbReference type="ARBA" id="ARBA00022723"/>
    </source>
</evidence>
<keyword evidence="5" id="KW-0694">RNA-binding</keyword>
<dbReference type="SUPFAM" id="SSF50249">
    <property type="entry name" value="Nucleic acid-binding proteins"/>
    <property type="match status" value="1"/>
</dbReference>
<dbReference type="InterPro" id="IPR012340">
    <property type="entry name" value="NA-bd_OB-fold"/>
</dbReference>
<protein>
    <submittedName>
        <fullName evidence="7">Ribonuclease G</fullName>
        <ecNumber evidence="7">3.1.26.-</ecNumber>
    </submittedName>
</protein>
<evidence type="ECO:0000313" key="7">
    <source>
        <dbReference type="EMBL" id="EGY52174.1"/>
    </source>
</evidence>
<dbReference type="EMBL" id="AGAY01000059">
    <property type="protein sequence ID" value="EGY52174.1"/>
    <property type="molecule type" value="Genomic_DNA"/>
</dbReference>
<evidence type="ECO:0000256" key="3">
    <source>
        <dbReference type="ARBA" id="ARBA00022801"/>
    </source>
</evidence>
<evidence type="ECO:0000256" key="4">
    <source>
        <dbReference type="ARBA" id="ARBA00022842"/>
    </source>
</evidence>
<dbReference type="STRING" id="1032488.HMPREF9371_1669"/>
<dbReference type="GO" id="GO:0005737">
    <property type="term" value="C:cytoplasm"/>
    <property type="evidence" value="ECO:0007669"/>
    <property type="project" value="TreeGrafter"/>
</dbReference>
<evidence type="ECO:0000313" key="8">
    <source>
        <dbReference type="Proteomes" id="UP000003019"/>
    </source>
</evidence>
<dbReference type="PROSITE" id="PS50126">
    <property type="entry name" value="S1"/>
    <property type="match status" value="1"/>
</dbReference>
<dbReference type="Gene3D" id="3.40.1260.20">
    <property type="entry name" value="Ribonuclease E, catalytic domain"/>
    <property type="match status" value="1"/>
</dbReference>
<dbReference type="NCBIfam" id="TIGR00757">
    <property type="entry name" value="RNaseEG"/>
    <property type="match status" value="1"/>
</dbReference>
<keyword evidence="4" id="KW-0460">Magnesium</keyword>
<dbReference type="SMART" id="SM00316">
    <property type="entry name" value="S1"/>
    <property type="match status" value="1"/>
</dbReference>
<dbReference type="Pfam" id="PF10150">
    <property type="entry name" value="RNase_E_G"/>
    <property type="match status" value="1"/>
</dbReference>
<organism evidence="7 8">
    <name type="scientific">Neisseria shayeganii 871</name>
    <dbReference type="NCBI Taxonomy" id="1032488"/>
    <lineage>
        <taxon>Bacteria</taxon>
        <taxon>Pseudomonadati</taxon>
        <taxon>Pseudomonadota</taxon>
        <taxon>Betaproteobacteria</taxon>
        <taxon>Neisseriales</taxon>
        <taxon>Neisseriaceae</taxon>
        <taxon>Neisseria</taxon>
    </lineage>
</organism>
<comment type="cofactor">
    <cofactor evidence="1">
        <name>Mg(2+)</name>
        <dbReference type="ChEBI" id="CHEBI:18420"/>
    </cofactor>
</comment>
<accession>G4CJ80</accession>
<dbReference type="GO" id="GO:0016787">
    <property type="term" value="F:hydrolase activity"/>
    <property type="evidence" value="ECO:0007669"/>
    <property type="project" value="UniProtKB-KW"/>
</dbReference>
<dbReference type="AlphaFoldDB" id="G4CJ80"/>
<evidence type="ECO:0000256" key="5">
    <source>
        <dbReference type="ARBA" id="ARBA00022884"/>
    </source>
</evidence>